<feature type="compositionally biased region" description="Low complexity" evidence="1">
    <location>
        <begin position="56"/>
        <end position="66"/>
    </location>
</feature>
<feature type="compositionally biased region" description="Basic and acidic residues" evidence="1">
    <location>
        <begin position="75"/>
        <end position="84"/>
    </location>
</feature>
<organism evidence="4">
    <name type="scientific">Hymenolepis diminuta</name>
    <name type="common">Rat tapeworm</name>
    <dbReference type="NCBI Taxonomy" id="6216"/>
    <lineage>
        <taxon>Eukaryota</taxon>
        <taxon>Metazoa</taxon>
        <taxon>Spiralia</taxon>
        <taxon>Lophotrochozoa</taxon>
        <taxon>Platyhelminthes</taxon>
        <taxon>Cestoda</taxon>
        <taxon>Eucestoda</taxon>
        <taxon>Cyclophyllidea</taxon>
        <taxon>Hymenolepididae</taxon>
        <taxon>Hymenolepis</taxon>
    </lineage>
</organism>
<dbReference type="EMBL" id="UYSG01000483">
    <property type="protein sequence ID" value="VDL19596.1"/>
    <property type="molecule type" value="Genomic_DNA"/>
</dbReference>
<feature type="region of interest" description="Disordered" evidence="1">
    <location>
        <begin position="202"/>
        <end position="257"/>
    </location>
</feature>
<sequence length="335" mass="38010">MESRNSYCFEYLVTKAKMPRKQTCCPFMQRTIYRVTRNLARLDLGFTCPDVEGSGASHASSTATPTLNKRKKKPLGGDHRDSETRARSVGVLSWLVKGTIGRKLPSLNHSDTLSSVPPMESNDAGHDDDTLNDPRIPQTLEMEDETMENVDASDQILLKQKRKLLRRQKIYDMENSLDATTSGNWSEEKMAMPEMESKPIEDSQELFRSVQNKPPSRTVHVKRLHARRISSTSQVGQNSTDQSYPTPPNQNLPSNKHLPLQTTHEVEDWEREGEARDINVHQQAVNARASYLPVQASPPTTTSIIPPFSVREPVEKQVRNWLESTSDEYDILLKR</sequence>
<dbReference type="Proteomes" id="UP000274504">
    <property type="component" value="Unassembled WGS sequence"/>
</dbReference>
<gene>
    <name evidence="2" type="ORF">HDID_LOCUS2135</name>
</gene>
<name>A0A158QCX7_HYMDI</name>
<dbReference type="OrthoDB" id="6275501at2759"/>
<evidence type="ECO:0000256" key="1">
    <source>
        <dbReference type="SAM" id="MobiDB-lite"/>
    </source>
</evidence>
<proteinExistence type="predicted"/>
<evidence type="ECO:0000313" key="4">
    <source>
        <dbReference type="WBParaSite" id="HDID_0000213401-mRNA-1"/>
    </source>
</evidence>
<feature type="compositionally biased region" description="Basic residues" evidence="1">
    <location>
        <begin position="219"/>
        <end position="228"/>
    </location>
</feature>
<dbReference type="WBParaSite" id="HDID_0000213401-mRNA-1">
    <property type="protein sequence ID" value="HDID_0000213401-mRNA-1"/>
    <property type="gene ID" value="HDID_0000213401"/>
</dbReference>
<feature type="region of interest" description="Disordered" evidence="1">
    <location>
        <begin position="52"/>
        <end position="84"/>
    </location>
</feature>
<protein>
    <submittedName>
        <fullName evidence="4">BESS domain-containing protein</fullName>
    </submittedName>
</protein>
<dbReference type="AlphaFoldDB" id="A0A158QCX7"/>
<evidence type="ECO:0000313" key="2">
    <source>
        <dbReference type="EMBL" id="VDL19596.1"/>
    </source>
</evidence>
<reference evidence="2 3" key="2">
    <citation type="submission" date="2018-11" db="EMBL/GenBank/DDBJ databases">
        <authorList>
            <consortium name="Pathogen Informatics"/>
        </authorList>
    </citation>
    <scope>NUCLEOTIDE SEQUENCE [LARGE SCALE GENOMIC DNA]</scope>
</reference>
<feature type="compositionally biased region" description="Polar residues" evidence="1">
    <location>
        <begin position="229"/>
        <end position="244"/>
    </location>
</feature>
<reference evidence="4" key="1">
    <citation type="submission" date="2016-04" db="UniProtKB">
        <authorList>
            <consortium name="WormBaseParasite"/>
        </authorList>
    </citation>
    <scope>IDENTIFICATION</scope>
</reference>
<accession>A0A158QCX7</accession>
<evidence type="ECO:0000313" key="3">
    <source>
        <dbReference type="Proteomes" id="UP000274504"/>
    </source>
</evidence>
<feature type="region of interest" description="Disordered" evidence="1">
    <location>
        <begin position="106"/>
        <end position="133"/>
    </location>
</feature>